<dbReference type="AlphaFoldDB" id="A0AAV1W899"/>
<evidence type="ECO:0000256" key="2">
    <source>
        <dbReference type="ARBA" id="ARBA00023004"/>
    </source>
</evidence>
<comment type="caution">
    <text evidence="4">The sequence shown here is derived from an EMBL/GenBank/DDBJ whole genome shotgun (WGS) entry which is preliminary data.</text>
</comment>
<reference evidence="4 5" key="1">
    <citation type="submission" date="2024-03" db="EMBL/GenBank/DDBJ databases">
        <authorList>
            <person name="Martinez-Hernandez J."/>
        </authorList>
    </citation>
    <scope>NUCLEOTIDE SEQUENCE [LARGE SCALE GENOMIC DNA]</scope>
</reference>
<organism evidence="4 5">
    <name type="scientific">Lupinus luteus</name>
    <name type="common">European yellow lupine</name>
    <dbReference type="NCBI Taxonomy" id="3873"/>
    <lineage>
        <taxon>Eukaryota</taxon>
        <taxon>Viridiplantae</taxon>
        <taxon>Streptophyta</taxon>
        <taxon>Embryophyta</taxon>
        <taxon>Tracheophyta</taxon>
        <taxon>Spermatophyta</taxon>
        <taxon>Magnoliopsida</taxon>
        <taxon>eudicotyledons</taxon>
        <taxon>Gunneridae</taxon>
        <taxon>Pentapetalae</taxon>
        <taxon>rosids</taxon>
        <taxon>fabids</taxon>
        <taxon>Fabales</taxon>
        <taxon>Fabaceae</taxon>
        <taxon>Papilionoideae</taxon>
        <taxon>50 kb inversion clade</taxon>
        <taxon>genistoids sensu lato</taxon>
        <taxon>core genistoids</taxon>
        <taxon>Genisteae</taxon>
        <taxon>Lupinus</taxon>
    </lineage>
</organism>
<dbReference type="InterPro" id="IPR027443">
    <property type="entry name" value="IPNS-like_sf"/>
</dbReference>
<evidence type="ECO:0000259" key="3">
    <source>
        <dbReference type="Pfam" id="PF14226"/>
    </source>
</evidence>
<dbReference type="Pfam" id="PF14226">
    <property type="entry name" value="DIOX_N"/>
    <property type="match status" value="1"/>
</dbReference>
<dbReference type="EMBL" id="CAXHTB010000004">
    <property type="protein sequence ID" value="CAL0305526.1"/>
    <property type="molecule type" value="Genomic_DNA"/>
</dbReference>
<proteinExistence type="predicted"/>
<dbReference type="SUPFAM" id="SSF51197">
    <property type="entry name" value="Clavaminate synthase-like"/>
    <property type="match status" value="1"/>
</dbReference>
<dbReference type="PANTHER" id="PTHR47990">
    <property type="entry name" value="2-OXOGLUTARATE (2OG) AND FE(II)-DEPENDENT OXYGENASE SUPERFAMILY PROTEIN-RELATED"/>
    <property type="match status" value="1"/>
</dbReference>
<keyword evidence="1" id="KW-0479">Metal-binding</keyword>
<keyword evidence="5" id="KW-1185">Reference proteome</keyword>
<name>A0AAV1W899_LUPLU</name>
<dbReference type="Gene3D" id="2.60.120.330">
    <property type="entry name" value="B-lactam Antibiotic, Isopenicillin N Synthase, Chain"/>
    <property type="match status" value="2"/>
</dbReference>
<accession>A0AAV1W899</accession>
<gene>
    <name evidence="4" type="ORF">LLUT_LOCUS6586</name>
</gene>
<sequence length="259" mass="30127">METLRVQNVASHVNGAIPAMFVRSETEQPGITTVQGSTLQVPIIDFSNPNEEKVLKEIMEASCEWGMFQIVNHDIPSELIRKYQAVGKEFFELSQEEKEKYAKDPNSQSLEGYGTKLQKELDGKKGWVDHLFHKLWPLSDINYRFWPEKPHSYREVTEEYAKYLHGVVDQLFRALSLGLGLEGHELRETVISNGKYKPVWHRTTVSKNETRMSWPVFIEPQPEQEVEPHPKLINKDNPPKFKPKKFKDYAYCKLNKIPQ</sequence>
<dbReference type="InterPro" id="IPR050231">
    <property type="entry name" value="Iron_ascorbate_oxido_reductase"/>
</dbReference>
<dbReference type="InterPro" id="IPR026992">
    <property type="entry name" value="DIOX_N"/>
</dbReference>
<keyword evidence="2" id="KW-0408">Iron</keyword>
<dbReference type="GO" id="GO:0046872">
    <property type="term" value="F:metal ion binding"/>
    <property type="evidence" value="ECO:0007669"/>
    <property type="project" value="UniProtKB-KW"/>
</dbReference>
<evidence type="ECO:0000313" key="4">
    <source>
        <dbReference type="EMBL" id="CAL0305526.1"/>
    </source>
</evidence>
<protein>
    <recommendedName>
        <fullName evidence="3">Non-haem dioxygenase N-terminal domain-containing protein</fullName>
    </recommendedName>
</protein>
<dbReference type="Proteomes" id="UP001497480">
    <property type="component" value="Unassembled WGS sequence"/>
</dbReference>
<evidence type="ECO:0000256" key="1">
    <source>
        <dbReference type="ARBA" id="ARBA00022723"/>
    </source>
</evidence>
<evidence type="ECO:0000313" key="5">
    <source>
        <dbReference type="Proteomes" id="UP001497480"/>
    </source>
</evidence>
<feature type="domain" description="Non-haem dioxygenase N-terminal" evidence="3">
    <location>
        <begin position="41"/>
        <end position="148"/>
    </location>
</feature>